<sequence length="223" mass="25223">MTAPVSPEIFLDGIWRRFFEVRDSSPDGSQTTPPDGKAPLQSSTVLPEQTGQVTLPSQERQSAFRDKPFFANSSGVVVIVEDIFEKLIDLLFYDPILAILYVEALDTIPIERLEFEFWMGLKLFAIELRHEAKNLDQRDTATFIREDISNEDIDADEDYDPKALERLESLYGASRNNLWRGAPHEQLHTVLQKDIQGAFGVAGYITAVITMGTVAWQMWEAAL</sequence>
<dbReference type="OrthoDB" id="9988102at2759"/>
<organism evidence="2 3">
    <name type="scientific">Cudoniella acicularis</name>
    <dbReference type="NCBI Taxonomy" id="354080"/>
    <lineage>
        <taxon>Eukaryota</taxon>
        <taxon>Fungi</taxon>
        <taxon>Dikarya</taxon>
        <taxon>Ascomycota</taxon>
        <taxon>Pezizomycotina</taxon>
        <taxon>Leotiomycetes</taxon>
        <taxon>Helotiales</taxon>
        <taxon>Tricladiaceae</taxon>
        <taxon>Cudoniella</taxon>
    </lineage>
</organism>
<dbReference type="EMBL" id="JAAMPI010000086">
    <property type="protein sequence ID" value="KAF4636035.1"/>
    <property type="molecule type" value="Genomic_DNA"/>
</dbReference>
<protein>
    <submittedName>
        <fullName evidence="2">Uncharacterized protein</fullName>
    </submittedName>
</protein>
<reference evidence="2 3" key="1">
    <citation type="submission" date="2020-03" db="EMBL/GenBank/DDBJ databases">
        <title>Draft Genome Sequence of Cudoniella acicularis.</title>
        <authorList>
            <person name="Buettner E."/>
            <person name="Kellner H."/>
        </authorList>
    </citation>
    <scope>NUCLEOTIDE SEQUENCE [LARGE SCALE GENOMIC DNA]</scope>
    <source>
        <strain evidence="2 3">DSM 108380</strain>
    </source>
</reference>
<gene>
    <name evidence="2" type="ORF">G7Y89_g2045</name>
</gene>
<accession>A0A8H4RU15</accession>
<evidence type="ECO:0000256" key="1">
    <source>
        <dbReference type="SAM" id="MobiDB-lite"/>
    </source>
</evidence>
<name>A0A8H4RU15_9HELO</name>
<keyword evidence="3" id="KW-1185">Reference proteome</keyword>
<feature type="region of interest" description="Disordered" evidence="1">
    <location>
        <begin position="23"/>
        <end position="42"/>
    </location>
</feature>
<comment type="caution">
    <text evidence="2">The sequence shown here is derived from an EMBL/GenBank/DDBJ whole genome shotgun (WGS) entry which is preliminary data.</text>
</comment>
<dbReference type="Proteomes" id="UP000566819">
    <property type="component" value="Unassembled WGS sequence"/>
</dbReference>
<proteinExistence type="predicted"/>
<evidence type="ECO:0000313" key="3">
    <source>
        <dbReference type="Proteomes" id="UP000566819"/>
    </source>
</evidence>
<evidence type="ECO:0000313" key="2">
    <source>
        <dbReference type="EMBL" id="KAF4636035.1"/>
    </source>
</evidence>
<dbReference type="AlphaFoldDB" id="A0A8H4RU15"/>